<dbReference type="RefSeq" id="WP_005780465.1">
    <property type="nucleotide sequence ID" value="NZ_CP054003.1"/>
</dbReference>
<sequence>MNDDVRKIIQRILKDIRVEMGDEFDRNFERQAFFSEAWQRRRSPTRPGGSILIDSGNLRRSIRSRTTEDSITFYTDLPYAAIHNDGGEIVVTKRMKGYFWHKYMTLAGVLQWARRKDGTMHRDKQTRQQSTEAEFWKFMALKKEGSTIKIPRRQFLGTSPEVEQAVREIIEENITEYFNVDFDIRRK</sequence>
<evidence type="ECO:0000313" key="2">
    <source>
        <dbReference type="Proteomes" id="UP000501467"/>
    </source>
</evidence>
<evidence type="ECO:0000313" key="1">
    <source>
        <dbReference type="EMBL" id="QKH87026.1"/>
    </source>
</evidence>
<reference evidence="1 2" key="1">
    <citation type="submission" date="2020-05" db="EMBL/GenBank/DDBJ databases">
        <title>FDA dAtabase for Regulatory Grade micrObial Sequences (FDA-ARGOS): Supporting development and validation of Infectious Disease Dx tests.</title>
        <authorList>
            <person name="Bojja K."/>
            <person name="Kessler A."/>
            <person name="Tallon L."/>
            <person name="Sadzewicz L."/>
            <person name="Zhao X."/>
            <person name="Vavikolanu K."/>
            <person name="Mehta A."/>
            <person name="Aluvathingal J."/>
            <person name="Nadendla S."/>
            <person name="Myers T."/>
            <person name="Yan Y."/>
            <person name="Sichtig H."/>
        </authorList>
    </citation>
    <scope>NUCLEOTIDE SEQUENCE [LARGE SCALE GENOMIC DNA]</scope>
    <source>
        <strain evidence="1 2">FDAARGOS_763</strain>
    </source>
</reference>
<gene>
    <name evidence="1" type="ORF">FOC69_22835</name>
</gene>
<dbReference type="EMBL" id="CP054003">
    <property type="protein sequence ID" value="QKH87026.1"/>
    <property type="molecule type" value="Genomic_DNA"/>
</dbReference>
<accession>A0AAP9NGT9</accession>
<dbReference type="Pfam" id="PF05069">
    <property type="entry name" value="Phage_tail_S"/>
    <property type="match status" value="1"/>
</dbReference>
<proteinExistence type="predicted"/>
<name>A0AAP9NGT9_BACFG</name>
<dbReference type="Proteomes" id="UP000501467">
    <property type="component" value="Chromosome"/>
</dbReference>
<dbReference type="AlphaFoldDB" id="A0AAP9NGT9"/>
<dbReference type="InterPro" id="IPR006522">
    <property type="entry name" value="Phage_virion_morphogenesis"/>
</dbReference>
<protein>
    <submittedName>
        <fullName evidence="1">Phage virion morphogenesis protein</fullName>
    </submittedName>
</protein>
<organism evidence="1 2">
    <name type="scientific">Bacteroides fragilis</name>
    <dbReference type="NCBI Taxonomy" id="817"/>
    <lineage>
        <taxon>Bacteria</taxon>
        <taxon>Pseudomonadati</taxon>
        <taxon>Bacteroidota</taxon>
        <taxon>Bacteroidia</taxon>
        <taxon>Bacteroidales</taxon>
        <taxon>Bacteroidaceae</taxon>
        <taxon>Bacteroides</taxon>
    </lineage>
</organism>